<proteinExistence type="predicted"/>
<dbReference type="AlphaFoldDB" id="A0A1D6GGL0"/>
<gene>
    <name evidence="1" type="ORF">ZEAMMB73_Zm00001d013218</name>
</gene>
<dbReference type="ExpressionAtlas" id="A0A1D6GGL0">
    <property type="expression patterns" value="baseline and differential"/>
</dbReference>
<organism evidence="1">
    <name type="scientific">Zea mays</name>
    <name type="common">Maize</name>
    <dbReference type="NCBI Taxonomy" id="4577"/>
    <lineage>
        <taxon>Eukaryota</taxon>
        <taxon>Viridiplantae</taxon>
        <taxon>Streptophyta</taxon>
        <taxon>Embryophyta</taxon>
        <taxon>Tracheophyta</taxon>
        <taxon>Spermatophyta</taxon>
        <taxon>Magnoliopsida</taxon>
        <taxon>Liliopsida</taxon>
        <taxon>Poales</taxon>
        <taxon>Poaceae</taxon>
        <taxon>PACMAD clade</taxon>
        <taxon>Panicoideae</taxon>
        <taxon>Andropogonodae</taxon>
        <taxon>Andropogoneae</taxon>
        <taxon>Tripsacinae</taxon>
        <taxon>Zea</taxon>
    </lineage>
</organism>
<evidence type="ECO:0000313" key="1">
    <source>
        <dbReference type="EMBL" id="AQK62687.1"/>
    </source>
</evidence>
<sequence>MHWYQVGDTVSPCECRCSRARLPPSRNMDALKTMVRPATYKIGIGFLSLVVTCMTLVDGISKLMGETRKGGRFRLKDSGMVPMNILKRDCILQCILLLWLTDLWILKMLEEDDGM</sequence>
<protein>
    <submittedName>
        <fullName evidence="1">Chaperone DnaJ-domain superfamily protein</fullName>
    </submittedName>
</protein>
<dbReference type="EMBL" id="CM000781">
    <property type="protein sequence ID" value="AQK62687.1"/>
    <property type="molecule type" value="Genomic_DNA"/>
</dbReference>
<accession>A0A1D6GGL0</accession>
<name>A0A1D6GGL0_MAIZE</name>
<reference evidence="1" key="1">
    <citation type="submission" date="2015-12" db="EMBL/GenBank/DDBJ databases">
        <title>Update maize B73 reference genome by single molecule sequencing technologies.</title>
        <authorList>
            <consortium name="Maize Genome Sequencing Project"/>
            <person name="Ware D."/>
        </authorList>
    </citation>
    <scope>NUCLEOTIDE SEQUENCE</scope>
    <source>
        <tissue evidence="1">Seedling</tissue>
    </source>
</reference>